<evidence type="ECO:0000313" key="1">
    <source>
        <dbReference type="EMBL" id="CAA7032032.1"/>
    </source>
</evidence>
<gene>
    <name evidence="1" type="ORF">MERR_LOCUS19267</name>
</gene>
<keyword evidence="2" id="KW-1185">Reference proteome</keyword>
<reference evidence="1" key="1">
    <citation type="submission" date="2020-01" db="EMBL/GenBank/DDBJ databases">
        <authorList>
            <person name="Mishra B."/>
        </authorList>
    </citation>
    <scope>NUCLEOTIDE SEQUENCE [LARGE SCALE GENOMIC DNA]</scope>
</reference>
<dbReference type="InterPro" id="IPR043502">
    <property type="entry name" value="DNA/RNA_pol_sf"/>
</dbReference>
<dbReference type="SUPFAM" id="SSF56672">
    <property type="entry name" value="DNA/RNA polymerases"/>
    <property type="match status" value="1"/>
</dbReference>
<dbReference type="CDD" id="cd09272">
    <property type="entry name" value="RNase_HI_RT_Ty1"/>
    <property type="match status" value="1"/>
</dbReference>
<proteinExistence type="predicted"/>
<protein>
    <recommendedName>
        <fullName evidence="3">Reverse transcriptase Ty1/copia-type domain-containing protein</fullName>
    </recommendedName>
</protein>
<evidence type="ECO:0008006" key="3">
    <source>
        <dbReference type="Google" id="ProtNLM"/>
    </source>
</evidence>
<dbReference type="PANTHER" id="PTHR11439">
    <property type="entry name" value="GAG-POL-RELATED RETROTRANSPOSON"/>
    <property type="match status" value="1"/>
</dbReference>
<accession>A0A6D2IZD3</accession>
<organism evidence="1 2">
    <name type="scientific">Microthlaspi erraticum</name>
    <dbReference type="NCBI Taxonomy" id="1685480"/>
    <lineage>
        <taxon>Eukaryota</taxon>
        <taxon>Viridiplantae</taxon>
        <taxon>Streptophyta</taxon>
        <taxon>Embryophyta</taxon>
        <taxon>Tracheophyta</taxon>
        <taxon>Spermatophyta</taxon>
        <taxon>Magnoliopsida</taxon>
        <taxon>eudicotyledons</taxon>
        <taxon>Gunneridae</taxon>
        <taxon>Pentapetalae</taxon>
        <taxon>rosids</taxon>
        <taxon>malvids</taxon>
        <taxon>Brassicales</taxon>
        <taxon>Brassicaceae</taxon>
        <taxon>Coluteocarpeae</taxon>
        <taxon>Microthlaspi</taxon>
    </lineage>
</organism>
<name>A0A6D2IZD3_9BRAS</name>
<dbReference type="PANTHER" id="PTHR11439:SF489">
    <property type="entry name" value="RNA-DIRECTED DNA POLYMERASE"/>
    <property type="match status" value="1"/>
</dbReference>
<dbReference type="Proteomes" id="UP000467841">
    <property type="component" value="Unassembled WGS sequence"/>
</dbReference>
<dbReference type="AlphaFoldDB" id="A0A6D2IZD3"/>
<comment type="caution">
    <text evidence="1">The sequence shown here is derived from an EMBL/GenBank/DDBJ whole genome shotgun (WGS) entry which is preliminary data.</text>
</comment>
<dbReference type="EMBL" id="CACVBM020001116">
    <property type="protein sequence ID" value="CAA7032032.1"/>
    <property type="molecule type" value="Genomic_DNA"/>
</dbReference>
<sequence>MLDAKPVATPLLESLKLTLNGGQPLDDANEYRMVIGSLQYLAFTRPDIAYAVKKLSQFMNHPTTDHWKAAKRVLRYLSGTLTHGIFLSSDSSLSLHAYSDAYWAGDKDDYISTNGYITYLGRHPLSWTSKKQRGVARSSTEAEYRSVANTASEIRWICSLLSELGIQMPATSVIYCDNIGATYLCTNSVFHSRMKHLALDYHYIRNQIQDGSLRVSHVSTHDQLADTLTKLLS</sequence>
<evidence type="ECO:0000313" key="2">
    <source>
        <dbReference type="Proteomes" id="UP000467841"/>
    </source>
</evidence>
<dbReference type="OrthoDB" id="1931513at2759"/>